<feature type="domain" description="Amidohydrolase 3" evidence="1">
    <location>
        <begin position="44"/>
        <end position="135"/>
    </location>
</feature>
<dbReference type="STRING" id="931277.C448_07644"/>
<evidence type="ECO:0000259" key="1">
    <source>
        <dbReference type="Pfam" id="PF07969"/>
    </source>
</evidence>
<dbReference type="Gene3D" id="2.30.40.10">
    <property type="entry name" value="Urease, subunit C, domain 1"/>
    <property type="match status" value="1"/>
</dbReference>
<reference evidence="2 3" key="1">
    <citation type="journal article" date="2014" name="PLoS Genet.">
        <title>Phylogenetically driven sequencing of extremely halophilic archaea reveals strategies for static and dynamic osmo-response.</title>
        <authorList>
            <person name="Becker E.A."/>
            <person name="Seitzer P.M."/>
            <person name="Tritt A."/>
            <person name="Larsen D."/>
            <person name="Krusor M."/>
            <person name="Yao A.I."/>
            <person name="Wu D."/>
            <person name="Madern D."/>
            <person name="Eisen J.A."/>
            <person name="Darling A.E."/>
            <person name="Facciotti M.T."/>
        </authorList>
    </citation>
    <scope>NUCLEOTIDE SEQUENCE [LARGE SCALE GENOMIC DNA]</scope>
    <source>
        <strain evidence="2 3">DSM 1307</strain>
    </source>
</reference>
<dbReference type="InterPro" id="IPR011059">
    <property type="entry name" value="Metal-dep_hydrolase_composite"/>
</dbReference>
<dbReference type="InterPro" id="IPR052349">
    <property type="entry name" value="Metallo-hydrolase_Enzymes"/>
</dbReference>
<gene>
    <name evidence="2" type="ORF">C448_07644</name>
</gene>
<dbReference type="PANTHER" id="PTHR32027:SF9">
    <property type="entry name" value="BLL3847 PROTEIN"/>
    <property type="match status" value="1"/>
</dbReference>
<name>M0MHN9_HALMO</name>
<dbReference type="SUPFAM" id="SSF51338">
    <property type="entry name" value="Composite domain of metallo-dependent hydrolases"/>
    <property type="match status" value="1"/>
</dbReference>
<dbReference type="Gene3D" id="3.20.20.140">
    <property type="entry name" value="Metal-dependent hydrolases"/>
    <property type="match status" value="1"/>
</dbReference>
<dbReference type="RefSeq" id="WP_004053440.1">
    <property type="nucleotide sequence ID" value="NZ_AOMC01000097.1"/>
</dbReference>
<proteinExistence type="predicted"/>
<evidence type="ECO:0000313" key="2">
    <source>
        <dbReference type="EMBL" id="EMA45247.1"/>
    </source>
</evidence>
<dbReference type="PROSITE" id="PS01137">
    <property type="entry name" value="TATD_1"/>
    <property type="match status" value="1"/>
</dbReference>
<accession>M0MHN9</accession>
<protein>
    <submittedName>
        <fullName evidence="2">N-isopropylammelide isopropylamino hydrolase</fullName>
    </submittedName>
</protein>
<keyword evidence="2" id="KW-0378">Hydrolase</keyword>
<dbReference type="SUPFAM" id="SSF51556">
    <property type="entry name" value="Metallo-dependent hydrolases"/>
    <property type="match status" value="1"/>
</dbReference>
<keyword evidence="3" id="KW-1185">Reference proteome</keyword>
<sequence length="137" mass="14634">MDSLPTLVVRNALLPGNDTTVDIAVDDGRIAAIRPAIETRGETELDAEGNLVSPGLVDAHVHLDMAFSASGDRRPRYNEGGADRAETIERTATYFAEADHDELVANARRAADQAIANGVLHLRTHAYVDSTVGTDVV</sequence>
<dbReference type="Proteomes" id="UP000011568">
    <property type="component" value="Unassembled WGS sequence"/>
</dbReference>
<comment type="caution">
    <text evidence="2">The sequence shown here is derived from an EMBL/GenBank/DDBJ whole genome shotgun (WGS) entry which is preliminary data.</text>
</comment>
<dbReference type="EMBL" id="AOMC01000097">
    <property type="protein sequence ID" value="EMA45247.1"/>
    <property type="molecule type" value="Genomic_DNA"/>
</dbReference>
<dbReference type="OrthoDB" id="24954at2157"/>
<dbReference type="InterPro" id="IPR032466">
    <property type="entry name" value="Metal_Hydrolase"/>
</dbReference>
<dbReference type="InterPro" id="IPR018228">
    <property type="entry name" value="DNase_TatD-rel_CS"/>
</dbReference>
<feature type="non-terminal residue" evidence="2">
    <location>
        <position position="137"/>
    </location>
</feature>
<evidence type="ECO:0000313" key="3">
    <source>
        <dbReference type="Proteomes" id="UP000011568"/>
    </source>
</evidence>
<dbReference type="eggNOG" id="arCOG00697">
    <property type="taxonomic scope" value="Archaea"/>
</dbReference>
<dbReference type="InterPro" id="IPR013108">
    <property type="entry name" value="Amidohydro_3"/>
</dbReference>
<organism evidence="2 3">
    <name type="scientific">Halococcus morrhuae DSM 1307</name>
    <dbReference type="NCBI Taxonomy" id="931277"/>
    <lineage>
        <taxon>Archaea</taxon>
        <taxon>Methanobacteriati</taxon>
        <taxon>Methanobacteriota</taxon>
        <taxon>Stenosarchaea group</taxon>
        <taxon>Halobacteria</taxon>
        <taxon>Halobacteriales</taxon>
        <taxon>Halococcaceae</taxon>
        <taxon>Halococcus</taxon>
    </lineage>
</organism>
<dbReference type="AlphaFoldDB" id="M0MHN9"/>
<dbReference type="PANTHER" id="PTHR32027">
    <property type="entry name" value="CYTOSINE DEAMINASE"/>
    <property type="match status" value="1"/>
</dbReference>
<dbReference type="GO" id="GO:0016814">
    <property type="term" value="F:hydrolase activity, acting on carbon-nitrogen (but not peptide) bonds, in cyclic amidines"/>
    <property type="evidence" value="ECO:0007669"/>
    <property type="project" value="TreeGrafter"/>
</dbReference>
<dbReference type="Pfam" id="PF07969">
    <property type="entry name" value="Amidohydro_3"/>
    <property type="match status" value="1"/>
</dbReference>